<dbReference type="Proteomes" id="UP000602076">
    <property type="component" value="Unassembled WGS sequence"/>
</dbReference>
<dbReference type="EMBL" id="JACXSI010000055">
    <property type="protein sequence ID" value="MBD3110091.1"/>
    <property type="molecule type" value="Genomic_DNA"/>
</dbReference>
<proteinExistence type="predicted"/>
<feature type="domain" description="RNA polymerase alpha subunit C-terminal" evidence="1">
    <location>
        <begin position="79"/>
        <end position="131"/>
    </location>
</feature>
<dbReference type="RefSeq" id="WP_190999621.1">
    <property type="nucleotide sequence ID" value="NZ_JACXSI010000055.1"/>
</dbReference>
<dbReference type="Pfam" id="PF03118">
    <property type="entry name" value="RNA_pol_A_CTD"/>
    <property type="match status" value="1"/>
</dbReference>
<sequence length="132" mass="15746">MEPLKVFQQKIKTQIEAIEQDLEDYQDTFDEGDIIERRAKLRVLSEVLTEYECMFAEELTPAHKKMRGKRLLYVFNDVDYRTIEQLNFTIRTYVVLKKANYDTAQQLREANLEDIPNISQKSIEEIKRKLNL</sequence>
<dbReference type="GO" id="GO:0003899">
    <property type="term" value="F:DNA-directed RNA polymerase activity"/>
    <property type="evidence" value="ECO:0007669"/>
    <property type="project" value="InterPro"/>
</dbReference>
<dbReference type="SUPFAM" id="SSF47789">
    <property type="entry name" value="C-terminal domain of RNA polymerase alpha subunit"/>
    <property type="match status" value="1"/>
</dbReference>
<dbReference type="Gene3D" id="1.10.150.20">
    <property type="entry name" value="5' to 3' exonuclease, C-terminal subdomain"/>
    <property type="match status" value="1"/>
</dbReference>
<dbReference type="AlphaFoldDB" id="A0A927HD11"/>
<name>A0A927HD11_9BACI</name>
<evidence type="ECO:0000313" key="2">
    <source>
        <dbReference type="EMBL" id="MBD3110091.1"/>
    </source>
</evidence>
<dbReference type="GO" id="GO:0003677">
    <property type="term" value="F:DNA binding"/>
    <property type="evidence" value="ECO:0007669"/>
    <property type="project" value="InterPro"/>
</dbReference>
<keyword evidence="3" id="KW-1185">Reference proteome</keyword>
<gene>
    <name evidence="2" type="ORF">IEO70_17290</name>
</gene>
<comment type="caution">
    <text evidence="2">The sequence shown here is derived from an EMBL/GenBank/DDBJ whole genome shotgun (WGS) entry which is preliminary data.</text>
</comment>
<organism evidence="2 3">
    <name type="scientific">Peribacillus faecalis</name>
    <dbReference type="NCBI Taxonomy" id="2772559"/>
    <lineage>
        <taxon>Bacteria</taxon>
        <taxon>Bacillati</taxon>
        <taxon>Bacillota</taxon>
        <taxon>Bacilli</taxon>
        <taxon>Bacillales</taxon>
        <taxon>Bacillaceae</taxon>
        <taxon>Peribacillus</taxon>
    </lineage>
</organism>
<evidence type="ECO:0000259" key="1">
    <source>
        <dbReference type="Pfam" id="PF03118"/>
    </source>
</evidence>
<accession>A0A927HD11</accession>
<evidence type="ECO:0000313" key="3">
    <source>
        <dbReference type="Proteomes" id="UP000602076"/>
    </source>
</evidence>
<dbReference type="InterPro" id="IPR011260">
    <property type="entry name" value="RNAP_asu_C"/>
</dbReference>
<dbReference type="GO" id="GO:0006351">
    <property type="term" value="P:DNA-templated transcription"/>
    <property type="evidence" value="ECO:0007669"/>
    <property type="project" value="InterPro"/>
</dbReference>
<protein>
    <recommendedName>
        <fullName evidence="1">RNA polymerase alpha subunit C-terminal domain-containing protein</fullName>
    </recommendedName>
</protein>
<reference evidence="2" key="1">
    <citation type="submission" date="2020-09" db="EMBL/GenBank/DDBJ databases">
        <title>Bacillus faecalis sp. nov., a moderately halophilic bacterium isolated from cow faeces.</title>
        <authorList>
            <person name="Jiang L."/>
            <person name="Lee J."/>
        </authorList>
    </citation>
    <scope>NUCLEOTIDE SEQUENCE</scope>
    <source>
        <strain evidence="2">AGMB 02131</strain>
    </source>
</reference>